<proteinExistence type="predicted"/>
<keyword evidence="3" id="KW-1185">Reference proteome</keyword>
<accession>A0ABR0AM40</accession>
<comment type="caution">
    <text evidence="2">The sequence shown here is derived from an EMBL/GenBank/DDBJ whole genome shotgun (WGS) entry which is preliminary data.</text>
</comment>
<evidence type="ECO:0000313" key="2">
    <source>
        <dbReference type="EMBL" id="KAK4026179.1"/>
    </source>
</evidence>
<sequence length="139" mass="15580">MCQAVTNGTAAPAAEALRHFLVSNGGETGGWDARDHGLFLQWRSRFRNNRQTFVSAVCDTVPVQGGANGIFSGFSHDVRPPQHDGWHPAAAIFFFFLRVALKATILSYRCRKRSAERREFSFKFCAFLDLAVTISKRQQ</sequence>
<gene>
    <name evidence="2" type="ORF">OUZ56_015196</name>
</gene>
<evidence type="ECO:0000313" key="3">
    <source>
        <dbReference type="Proteomes" id="UP001234178"/>
    </source>
</evidence>
<keyword evidence="1" id="KW-0472">Membrane</keyword>
<protein>
    <submittedName>
        <fullName evidence="2">Uncharacterized protein</fullName>
    </submittedName>
</protein>
<keyword evidence="1" id="KW-1133">Transmembrane helix</keyword>
<reference evidence="2 3" key="1">
    <citation type="journal article" date="2023" name="Nucleic Acids Res.">
        <title>The hologenome of Daphnia magna reveals possible DNA methylation and microbiome-mediated evolution of the host genome.</title>
        <authorList>
            <person name="Chaturvedi A."/>
            <person name="Li X."/>
            <person name="Dhandapani V."/>
            <person name="Marshall H."/>
            <person name="Kissane S."/>
            <person name="Cuenca-Cambronero M."/>
            <person name="Asole G."/>
            <person name="Calvet F."/>
            <person name="Ruiz-Romero M."/>
            <person name="Marangio P."/>
            <person name="Guigo R."/>
            <person name="Rago D."/>
            <person name="Mirbahai L."/>
            <person name="Eastwood N."/>
            <person name="Colbourne J.K."/>
            <person name="Zhou J."/>
            <person name="Mallon E."/>
            <person name="Orsini L."/>
        </authorList>
    </citation>
    <scope>NUCLEOTIDE SEQUENCE [LARGE SCALE GENOMIC DNA]</scope>
    <source>
        <strain evidence="2">LRV0_1</strain>
    </source>
</reference>
<dbReference type="Proteomes" id="UP001234178">
    <property type="component" value="Unassembled WGS sequence"/>
</dbReference>
<dbReference type="EMBL" id="JAOYFB010000038">
    <property type="protein sequence ID" value="KAK4026179.1"/>
    <property type="molecule type" value="Genomic_DNA"/>
</dbReference>
<keyword evidence="1" id="KW-0812">Transmembrane</keyword>
<name>A0ABR0AM40_9CRUS</name>
<evidence type="ECO:0000256" key="1">
    <source>
        <dbReference type="SAM" id="Phobius"/>
    </source>
</evidence>
<feature type="transmembrane region" description="Helical" evidence="1">
    <location>
        <begin position="89"/>
        <end position="108"/>
    </location>
</feature>
<organism evidence="2 3">
    <name type="scientific">Daphnia magna</name>
    <dbReference type="NCBI Taxonomy" id="35525"/>
    <lineage>
        <taxon>Eukaryota</taxon>
        <taxon>Metazoa</taxon>
        <taxon>Ecdysozoa</taxon>
        <taxon>Arthropoda</taxon>
        <taxon>Crustacea</taxon>
        <taxon>Branchiopoda</taxon>
        <taxon>Diplostraca</taxon>
        <taxon>Cladocera</taxon>
        <taxon>Anomopoda</taxon>
        <taxon>Daphniidae</taxon>
        <taxon>Daphnia</taxon>
    </lineage>
</organism>